<dbReference type="GO" id="GO:0034517">
    <property type="term" value="P:ribophagy"/>
    <property type="evidence" value="ECO:0007669"/>
    <property type="project" value="TreeGrafter"/>
</dbReference>
<reference evidence="1 2" key="1">
    <citation type="submission" date="2017-03" db="EMBL/GenBank/DDBJ databases">
        <title>Genome Survey of Euroglyphus maynei.</title>
        <authorList>
            <person name="Arlian L.G."/>
            <person name="Morgan M.S."/>
            <person name="Rider S.D."/>
        </authorList>
    </citation>
    <scope>NUCLEOTIDE SEQUENCE [LARGE SCALE GENOMIC DNA]</scope>
    <source>
        <strain evidence="1">Arlian Lab</strain>
        <tissue evidence="1">Whole body</tissue>
    </source>
</reference>
<organism evidence="1 2">
    <name type="scientific">Euroglyphus maynei</name>
    <name type="common">Mayne's house dust mite</name>
    <dbReference type="NCBI Taxonomy" id="6958"/>
    <lineage>
        <taxon>Eukaryota</taxon>
        <taxon>Metazoa</taxon>
        <taxon>Ecdysozoa</taxon>
        <taxon>Arthropoda</taxon>
        <taxon>Chelicerata</taxon>
        <taxon>Arachnida</taxon>
        <taxon>Acari</taxon>
        <taxon>Acariformes</taxon>
        <taxon>Sarcoptiformes</taxon>
        <taxon>Astigmata</taxon>
        <taxon>Psoroptidia</taxon>
        <taxon>Analgoidea</taxon>
        <taxon>Pyroglyphidae</taxon>
        <taxon>Pyroglyphinae</taxon>
        <taxon>Euroglyphus</taxon>
    </lineage>
</organism>
<evidence type="ECO:0000313" key="1">
    <source>
        <dbReference type="EMBL" id="OTF73624.1"/>
    </source>
</evidence>
<proteinExistence type="predicted"/>
<sequence>ENLKRAIYEQYKIPITNQVLLISGGESLNPDDRVCQYASAGTDTSPIFLFCKNYELSMDLDQTYSTHQQQQQHNVDDDMKDRVQSCLQMEPNFNTVVSRNEMAIQLYETDGSIYHRCERLVHDQHLQQQSWAAVVANLEDIVTSFENKSRKVELLYADILRNKSSYLNLLENFKTDKEILAKIPILHSLISKMDDSQYCQLSLLDWIQQKDSHNVLDVLFCMEELNDYDEEKLSNLKSDVNSVLRECNNSDMKEIKGLTQRLSALEQFIRTAKKNFEKQGILTEGFKQNQSRISDLQDPSILPDLCQNHSEQLQTMLNNHLELIDLEHKFREAKLELSRNLNQRLRWIIHVQEQLKRVDETVVVVGIKLQKLRTNLEIIQRLHT</sequence>
<dbReference type="GO" id="GO:0061709">
    <property type="term" value="P:reticulophagy"/>
    <property type="evidence" value="ECO:0007669"/>
    <property type="project" value="TreeGrafter"/>
</dbReference>
<dbReference type="EMBL" id="MUJZ01050771">
    <property type="protein sequence ID" value="OTF73624.1"/>
    <property type="molecule type" value="Genomic_DNA"/>
</dbReference>
<dbReference type="GO" id="GO:0019901">
    <property type="term" value="F:protein kinase binding"/>
    <property type="evidence" value="ECO:0007669"/>
    <property type="project" value="TreeGrafter"/>
</dbReference>
<keyword evidence="2" id="KW-1185">Reference proteome</keyword>
<feature type="non-terminal residue" evidence="1">
    <location>
        <position position="384"/>
    </location>
</feature>
<dbReference type="GO" id="GO:0000045">
    <property type="term" value="P:autophagosome assembly"/>
    <property type="evidence" value="ECO:0007669"/>
    <property type="project" value="InterPro"/>
</dbReference>
<dbReference type="Gene3D" id="3.10.20.90">
    <property type="entry name" value="Phosphatidylinositol 3-kinase Catalytic Subunit, Chain A, domain 1"/>
    <property type="match status" value="1"/>
</dbReference>
<feature type="non-terminal residue" evidence="1">
    <location>
        <position position="1"/>
    </location>
</feature>
<dbReference type="GO" id="GO:0000422">
    <property type="term" value="P:autophagy of mitochondrion"/>
    <property type="evidence" value="ECO:0007669"/>
    <property type="project" value="TreeGrafter"/>
</dbReference>
<name>A0A1Y3B0N6_EURMA</name>
<accession>A0A1Y3B0N6</accession>
<dbReference type="InterPro" id="IPR040040">
    <property type="entry name" value="ATG11"/>
</dbReference>
<gene>
    <name evidence="1" type="ORF">BLA29_005950</name>
</gene>
<dbReference type="GO" id="GO:0061723">
    <property type="term" value="P:glycophagy"/>
    <property type="evidence" value="ECO:0007669"/>
    <property type="project" value="TreeGrafter"/>
</dbReference>
<protein>
    <submittedName>
        <fullName evidence="1">Synaptonemal complex protein 1-like protein</fullName>
    </submittedName>
</protein>
<dbReference type="PANTHER" id="PTHR13222:SF1">
    <property type="entry name" value="RB1-INDUCIBLE COILED-COIL PROTEIN 1"/>
    <property type="match status" value="1"/>
</dbReference>
<dbReference type="AlphaFoldDB" id="A0A1Y3B0N6"/>
<dbReference type="Proteomes" id="UP000194236">
    <property type="component" value="Unassembled WGS sequence"/>
</dbReference>
<dbReference type="GO" id="GO:1990316">
    <property type="term" value="C:Atg1/ULK1 kinase complex"/>
    <property type="evidence" value="ECO:0007669"/>
    <property type="project" value="TreeGrafter"/>
</dbReference>
<dbReference type="OrthoDB" id="6435430at2759"/>
<evidence type="ECO:0000313" key="2">
    <source>
        <dbReference type="Proteomes" id="UP000194236"/>
    </source>
</evidence>
<dbReference type="GO" id="GO:0034727">
    <property type="term" value="P:piecemeal microautophagy of the nucleus"/>
    <property type="evidence" value="ECO:0007669"/>
    <property type="project" value="TreeGrafter"/>
</dbReference>
<dbReference type="PANTHER" id="PTHR13222">
    <property type="entry name" value="RB1-INDUCIBLE COILED-COIL"/>
    <property type="match status" value="1"/>
</dbReference>
<dbReference type="GO" id="GO:0034045">
    <property type="term" value="C:phagophore assembly site membrane"/>
    <property type="evidence" value="ECO:0007669"/>
    <property type="project" value="TreeGrafter"/>
</dbReference>
<comment type="caution">
    <text evidence="1">The sequence shown here is derived from an EMBL/GenBank/DDBJ whole genome shotgun (WGS) entry which is preliminary data.</text>
</comment>
<dbReference type="GO" id="GO:0060090">
    <property type="term" value="F:molecular adaptor activity"/>
    <property type="evidence" value="ECO:0007669"/>
    <property type="project" value="TreeGrafter"/>
</dbReference>